<organism evidence="1 2">
    <name type="scientific">Heyndrickxia coagulans</name>
    <name type="common">Weizmannia coagulans</name>
    <dbReference type="NCBI Taxonomy" id="1398"/>
    <lineage>
        <taxon>Bacteria</taxon>
        <taxon>Bacillati</taxon>
        <taxon>Bacillota</taxon>
        <taxon>Bacilli</taxon>
        <taxon>Bacillales</taxon>
        <taxon>Bacillaceae</taxon>
        <taxon>Heyndrickxia</taxon>
    </lineage>
</organism>
<dbReference type="EMBL" id="LQYG01000107">
    <property type="protein sequence ID" value="KYC59786.1"/>
    <property type="molecule type" value="Genomic_DNA"/>
</dbReference>
<evidence type="ECO:0000313" key="1">
    <source>
        <dbReference type="EMBL" id="KYC59786.1"/>
    </source>
</evidence>
<sequence>MGESFALLKALQQMKTNGSKWCTFSYSASSLYSMQASTLIPLQK</sequence>
<dbReference type="Proteomes" id="UP000075288">
    <property type="component" value="Unassembled WGS sequence"/>
</dbReference>
<gene>
    <name evidence="1" type="ORF">B4098_0160</name>
</gene>
<dbReference type="AlphaFoldDB" id="A0A150JRH2"/>
<name>A0A150JRH2_HEYCO</name>
<comment type="caution">
    <text evidence="1">The sequence shown here is derived from an EMBL/GenBank/DDBJ whole genome shotgun (WGS) entry which is preliminary data.</text>
</comment>
<protein>
    <submittedName>
        <fullName evidence="1">Uncharacterized protein</fullName>
    </submittedName>
</protein>
<accession>A0A150JRH2</accession>
<proteinExistence type="predicted"/>
<reference evidence="1 2" key="1">
    <citation type="submission" date="2016-01" db="EMBL/GenBank/DDBJ databases">
        <title>Genome Sequences of Twelve Sporeforming Bacillus Species Isolated from Foods.</title>
        <authorList>
            <person name="Berendsen E.M."/>
            <person name="Wells-Bennik M.H."/>
            <person name="Krawcyk A.O."/>
            <person name="De Jong A."/>
            <person name="Holsappel S."/>
            <person name="Eijlander R.T."/>
            <person name="Kuipers O.P."/>
        </authorList>
    </citation>
    <scope>NUCLEOTIDE SEQUENCE [LARGE SCALE GENOMIC DNA]</scope>
    <source>
        <strain evidence="1 2">B4098</strain>
    </source>
</reference>
<evidence type="ECO:0000313" key="2">
    <source>
        <dbReference type="Proteomes" id="UP000075288"/>
    </source>
</evidence>